<reference evidence="2 3" key="1">
    <citation type="submission" date="2018-07" db="EMBL/GenBank/DDBJ databases">
        <title>Draft Genome Assemblies for Five Robust Yarrowia lipolytica Strains Exhibiting High Lipid Production and Pentose Sugar Utilization and Sugar Alcohol Secretion from Undetoxified Lignocellulosic Biomass Hydrolysates.</title>
        <authorList>
            <consortium name="DOE Joint Genome Institute"/>
            <person name="Walker C."/>
            <person name="Ryu S."/>
            <person name="Na H."/>
            <person name="Zane M."/>
            <person name="LaButti K."/>
            <person name="Lipzen A."/>
            <person name="Haridas S."/>
            <person name="Barry K."/>
            <person name="Grigoriev I.V."/>
            <person name="Quarterman J."/>
            <person name="Slininger P."/>
            <person name="Dien B."/>
            <person name="Trinh C.T."/>
        </authorList>
    </citation>
    <scope>NUCLEOTIDE SEQUENCE [LARGE SCALE GENOMIC DNA]</scope>
    <source>
        <strain evidence="2 3">YB392</strain>
    </source>
</reference>
<evidence type="ECO:0000313" key="3">
    <source>
        <dbReference type="Proteomes" id="UP000256601"/>
    </source>
</evidence>
<sequence>MSDQEIRQALLREANPASRLSHGHSLTRGSRDSGPRNRPNRHFLTRVVAGVDSHNGHLKRQERERATRKFEILDRFIKEELERDENRHTCDRDHRDRDYRDRDYRDRDYRDRDYRDRDYRDRYTGSRDGSVSSTGSRTGRVTRFDMRPPPEKLKEIQPSTSSTHNVKFSSVVDKIVRHHKDQAEARNKIYALTSIYNQGHDQAAAGLSISGLSGAEQVGTGYDEDEDYDKQSVTKRRKKRRRADVNRDESDGADGDREDDTRPGRSRERSRERGYSERRSSERRSSESRRSRDRSRENNHRSRSPRY</sequence>
<evidence type="ECO:0000313" key="2">
    <source>
        <dbReference type="EMBL" id="RDW24591.1"/>
    </source>
</evidence>
<feature type="region of interest" description="Disordered" evidence="1">
    <location>
        <begin position="1"/>
        <end position="40"/>
    </location>
</feature>
<dbReference type="EMBL" id="KZ859028">
    <property type="protein sequence ID" value="RDW24591.1"/>
    <property type="molecule type" value="Genomic_DNA"/>
</dbReference>
<protein>
    <submittedName>
        <fullName evidence="2">Uncharacterized protein</fullName>
    </submittedName>
</protein>
<feature type="compositionally biased region" description="Basic residues" evidence="1">
    <location>
        <begin position="233"/>
        <end position="242"/>
    </location>
</feature>
<dbReference type="Proteomes" id="UP000256601">
    <property type="component" value="Unassembled WGS sequence"/>
</dbReference>
<feature type="region of interest" description="Disordered" evidence="1">
    <location>
        <begin position="119"/>
        <end position="165"/>
    </location>
</feature>
<dbReference type="VEuPathDB" id="FungiDB:YALI1_B09072g"/>
<feature type="compositionally biased region" description="Low complexity" evidence="1">
    <location>
        <begin position="126"/>
        <end position="141"/>
    </location>
</feature>
<feature type="compositionally biased region" description="Basic and acidic residues" evidence="1">
    <location>
        <begin position="142"/>
        <end position="155"/>
    </location>
</feature>
<organism evidence="2 3">
    <name type="scientific">Yarrowia lipolytica</name>
    <name type="common">Candida lipolytica</name>
    <dbReference type="NCBI Taxonomy" id="4952"/>
    <lineage>
        <taxon>Eukaryota</taxon>
        <taxon>Fungi</taxon>
        <taxon>Dikarya</taxon>
        <taxon>Ascomycota</taxon>
        <taxon>Saccharomycotina</taxon>
        <taxon>Dipodascomycetes</taxon>
        <taxon>Dipodascales</taxon>
        <taxon>Dipodascales incertae sedis</taxon>
        <taxon>Yarrowia</taxon>
    </lineage>
</organism>
<name>A0A371C2S3_YARLL</name>
<proteinExistence type="predicted"/>
<dbReference type="VEuPathDB" id="FungiDB:YALI0_B06985g"/>
<feature type="region of interest" description="Disordered" evidence="1">
    <location>
        <begin position="216"/>
        <end position="307"/>
    </location>
</feature>
<feature type="compositionally biased region" description="Basic and acidic residues" evidence="1">
    <location>
        <begin position="259"/>
        <end position="300"/>
    </location>
</feature>
<accession>A0A371C2S3</accession>
<evidence type="ECO:0000256" key="1">
    <source>
        <dbReference type="SAM" id="MobiDB-lite"/>
    </source>
</evidence>
<gene>
    <name evidence="2" type="ORF">B0I71DRAFT_1928</name>
</gene>
<dbReference type="AlphaFoldDB" id="A0A371C2S3"/>